<dbReference type="STRING" id="1221500.ABE65_017680"/>
<name>A0A160IRG0_9BACL</name>
<dbReference type="Proteomes" id="UP000076623">
    <property type="component" value="Chromosome"/>
</dbReference>
<evidence type="ECO:0000313" key="1">
    <source>
        <dbReference type="EMBL" id="ANC78532.1"/>
    </source>
</evidence>
<dbReference type="GO" id="GO:0016301">
    <property type="term" value="F:kinase activity"/>
    <property type="evidence" value="ECO:0007669"/>
    <property type="project" value="UniProtKB-KW"/>
</dbReference>
<keyword evidence="1" id="KW-0418">Kinase</keyword>
<accession>A0A160IRG0</accession>
<keyword evidence="1" id="KW-0808">Transferase</keyword>
<proteinExistence type="predicted"/>
<dbReference type="KEGG" id="fpn:ABE65_017680"/>
<sequence length="120" mass="14048">MNDKQKLLFDNLKNLKDYWVKTSVDSLNPNTDLIWSDNENEYKILQSKIKTQEELVAFAKIQDELIKGVIHSILVMIDGGDELADNYLLDLVDRKTKESLLHDIALHEEFYNYLVDCEEE</sequence>
<dbReference type="EMBL" id="CP015378">
    <property type="protein sequence ID" value="ANC78532.1"/>
    <property type="molecule type" value="Genomic_DNA"/>
</dbReference>
<evidence type="ECO:0000313" key="2">
    <source>
        <dbReference type="Proteomes" id="UP000076623"/>
    </source>
</evidence>
<organism evidence="1 2">
    <name type="scientific">Fictibacillus phosphorivorans</name>
    <dbReference type="NCBI Taxonomy" id="1221500"/>
    <lineage>
        <taxon>Bacteria</taxon>
        <taxon>Bacillati</taxon>
        <taxon>Bacillota</taxon>
        <taxon>Bacilli</taxon>
        <taxon>Bacillales</taxon>
        <taxon>Fictibacillaceae</taxon>
        <taxon>Fictibacillus</taxon>
    </lineage>
</organism>
<dbReference type="AlphaFoldDB" id="A0A160IRG0"/>
<keyword evidence="2" id="KW-1185">Reference proteome</keyword>
<dbReference type="RefSeq" id="WP_066397835.1">
    <property type="nucleotide sequence ID" value="NZ_CP015378.1"/>
</dbReference>
<reference evidence="1 2" key="1">
    <citation type="submission" date="2016-04" db="EMBL/GenBank/DDBJ databases">
        <title>Complete genome sequence of Fictibacillus phosphorivorans G25-29, a strain toxic to nematodes.</title>
        <authorList>
            <person name="Zheng Z."/>
        </authorList>
    </citation>
    <scope>NUCLEOTIDE SEQUENCE [LARGE SCALE GENOMIC DNA]</scope>
    <source>
        <strain evidence="1 2">G25-29</strain>
    </source>
</reference>
<gene>
    <name evidence="1" type="ORF">ABE65_017680</name>
</gene>
<protein>
    <submittedName>
        <fullName evidence="1">Histidine kinase</fullName>
    </submittedName>
</protein>